<name>A0A8B7YUY6_ACAPL</name>
<dbReference type="CDD" id="cd00063">
    <property type="entry name" value="FN3"/>
    <property type="match status" value="2"/>
</dbReference>
<evidence type="ECO:0000259" key="8">
    <source>
        <dbReference type="PROSITE" id="PS50853"/>
    </source>
</evidence>
<dbReference type="InterPro" id="IPR003598">
    <property type="entry name" value="Ig_sub2"/>
</dbReference>
<dbReference type="KEGG" id="aplc:110982771"/>
<dbReference type="SUPFAM" id="SSF49265">
    <property type="entry name" value="Fibronectin type III"/>
    <property type="match status" value="1"/>
</dbReference>
<dbReference type="Gene3D" id="2.60.40.10">
    <property type="entry name" value="Immunoglobulins"/>
    <property type="match status" value="3"/>
</dbReference>
<dbReference type="PROSITE" id="PS50853">
    <property type="entry name" value="FN3"/>
    <property type="match status" value="2"/>
</dbReference>
<dbReference type="Pfam" id="PF07679">
    <property type="entry name" value="I-set"/>
    <property type="match status" value="1"/>
</dbReference>
<dbReference type="OrthoDB" id="2015116at2759"/>
<keyword evidence="9" id="KW-1185">Reference proteome</keyword>
<keyword evidence="4" id="KW-1015">Disulfide bond</keyword>
<dbReference type="SMART" id="SM00179">
    <property type="entry name" value="EGF_CA"/>
    <property type="match status" value="2"/>
</dbReference>
<dbReference type="InterPro" id="IPR003961">
    <property type="entry name" value="FN3_dom"/>
</dbReference>
<dbReference type="SMART" id="SM00060">
    <property type="entry name" value="FN3"/>
    <property type="match status" value="2"/>
</dbReference>
<evidence type="ECO:0000313" key="9">
    <source>
        <dbReference type="Proteomes" id="UP000694845"/>
    </source>
</evidence>
<feature type="domain" description="EGF-like" evidence="6">
    <location>
        <begin position="137"/>
        <end position="177"/>
    </location>
</feature>
<dbReference type="InterPro" id="IPR007110">
    <property type="entry name" value="Ig-like_dom"/>
</dbReference>
<dbReference type="PANTHER" id="PTHR24039">
    <property type="entry name" value="FIBRILLIN-RELATED"/>
    <property type="match status" value="1"/>
</dbReference>
<evidence type="ECO:0000313" key="10">
    <source>
        <dbReference type="RefSeq" id="XP_022097113.1"/>
    </source>
</evidence>
<dbReference type="Pfam" id="PF12947">
    <property type="entry name" value="EGF_3"/>
    <property type="match status" value="2"/>
</dbReference>
<dbReference type="PROSITE" id="PS01187">
    <property type="entry name" value="EGF_CA"/>
    <property type="match status" value="1"/>
</dbReference>
<dbReference type="Pfam" id="PF00041">
    <property type="entry name" value="fn3"/>
    <property type="match status" value="2"/>
</dbReference>
<dbReference type="InterPro" id="IPR018097">
    <property type="entry name" value="EGF_Ca-bd_CS"/>
</dbReference>
<dbReference type="InterPro" id="IPR009030">
    <property type="entry name" value="Growth_fac_rcpt_cys_sf"/>
</dbReference>
<evidence type="ECO:0000259" key="7">
    <source>
        <dbReference type="PROSITE" id="PS50835"/>
    </source>
</evidence>
<dbReference type="PROSITE" id="PS00010">
    <property type="entry name" value="ASX_HYDROXYL"/>
    <property type="match status" value="2"/>
</dbReference>
<keyword evidence="3" id="KW-0677">Repeat</keyword>
<organism evidence="9 10">
    <name type="scientific">Acanthaster planci</name>
    <name type="common">Crown-of-thorns starfish</name>
    <dbReference type="NCBI Taxonomy" id="133434"/>
    <lineage>
        <taxon>Eukaryota</taxon>
        <taxon>Metazoa</taxon>
        <taxon>Echinodermata</taxon>
        <taxon>Eleutherozoa</taxon>
        <taxon>Asterozoa</taxon>
        <taxon>Asteroidea</taxon>
        <taxon>Valvatacea</taxon>
        <taxon>Valvatida</taxon>
        <taxon>Acanthasteridae</taxon>
        <taxon>Acanthaster</taxon>
    </lineage>
</organism>
<keyword evidence="1 5" id="KW-0245">EGF-like domain</keyword>
<dbReference type="InterPro" id="IPR000742">
    <property type="entry name" value="EGF"/>
</dbReference>
<evidence type="ECO:0000256" key="4">
    <source>
        <dbReference type="ARBA" id="ARBA00023157"/>
    </source>
</evidence>
<accession>A0A8B7YUY6</accession>
<dbReference type="InterPro" id="IPR013783">
    <property type="entry name" value="Ig-like_fold"/>
</dbReference>
<dbReference type="GO" id="GO:0005509">
    <property type="term" value="F:calcium ion binding"/>
    <property type="evidence" value="ECO:0007669"/>
    <property type="project" value="InterPro"/>
</dbReference>
<evidence type="ECO:0000256" key="2">
    <source>
        <dbReference type="ARBA" id="ARBA00022729"/>
    </source>
</evidence>
<dbReference type="InterPro" id="IPR024731">
    <property type="entry name" value="NELL2-like_EGF"/>
</dbReference>
<feature type="domain" description="Fibronectin type-III" evidence="8">
    <location>
        <begin position="563"/>
        <end position="658"/>
    </location>
</feature>
<dbReference type="PROSITE" id="PS50026">
    <property type="entry name" value="EGF_3"/>
    <property type="match status" value="2"/>
</dbReference>
<dbReference type="Gene3D" id="2.10.25.10">
    <property type="entry name" value="Laminin"/>
    <property type="match status" value="2"/>
</dbReference>
<feature type="domain" description="EGF-like" evidence="6">
    <location>
        <begin position="191"/>
        <end position="222"/>
    </location>
</feature>
<dbReference type="PROSITE" id="PS01186">
    <property type="entry name" value="EGF_2"/>
    <property type="match status" value="2"/>
</dbReference>
<dbReference type="FunFam" id="2.10.25.10:FF:000038">
    <property type="entry name" value="Fibrillin 2"/>
    <property type="match status" value="2"/>
</dbReference>
<dbReference type="Proteomes" id="UP000694845">
    <property type="component" value="Unplaced"/>
</dbReference>
<keyword evidence="2" id="KW-0732">Signal</keyword>
<dbReference type="InterPro" id="IPR001881">
    <property type="entry name" value="EGF-like_Ca-bd_dom"/>
</dbReference>
<dbReference type="PANTHER" id="PTHR24039:SF53">
    <property type="entry name" value="EGF-LIKE DOMAIN-CONTAINING PROTEIN"/>
    <property type="match status" value="1"/>
</dbReference>
<evidence type="ECO:0000259" key="6">
    <source>
        <dbReference type="PROSITE" id="PS50026"/>
    </source>
</evidence>
<dbReference type="SMART" id="SM00408">
    <property type="entry name" value="IGc2"/>
    <property type="match status" value="1"/>
</dbReference>
<dbReference type="CDD" id="cd00096">
    <property type="entry name" value="Ig"/>
    <property type="match status" value="1"/>
</dbReference>
<dbReference type="PROSITE" id="PS50835">
    <property type="entry name" value="IG_LIKE"/>
    <property type="match status" value="1"/>
</dbReference>
<dbReference type="SUPFAM" id="SSF48726">
    <property type="entry name" value="Immunoglobulin"/>
    <property type="match status" value="1"/>
</dbReference>
<comment type="caution">
    <text evidence="5">Lacks conserved residue(s) required for the propagation of feature annotation.</text>
</comment>
<evidence type="ECO:0000256" key="1">
    <source>
        <dbReference type="ARBA" id="ARBA00022536"/>
    </source>
</evidence>
<feature type="domain" description="Ig-like" evidence="7">
    <location>
        <begin position="371"/>
        <end position="459"/>
    </location>
</feature>
<dbReference type="InterPro" id="IPR003599">
    <property type="entry name" value="Ig_sub"/>
</dbReference>
<gene>
    <name evidence="10" type="primary">LOC110982771</name>
</gene>
<dbReference type="GeneID" id="110982771"/>
<sequence length="688" mass="74983">MSDCTCVSSGNAVCNKANGSCTCNKQFSEATCDKAMIAISTFEPLGAAPIRDDSSVNDVNMRCHVNIAETDLRSVDIIFPDNSQNAMTKVQEGVWEYTLQDVHPINSGVYTCHATANPIPSDGVFDIRRTFNLTVTDVNECDEDLDNCHVNATCTNGIGGFTCMCVNGFTGNGVQCADINECDPSCSINCDTCHTDATCTNTIGSYTCACNAGYSGNGVTCQECVEGKYGFNCAENCTCVDPMPGPNDVMCRKSDGFCECNKAEFIGKTCEKRNLTVTLMPDPNPVLNRPGIDNITWRCMVNLHSRDLVLPVTITYPNGSIWPMNMSEEGLYERIQSGVTPNDNGRYTCTAAAVGMDPVTGHFDLDVLIDGRIISVSDPVEGEVGDTVRINCTVYARSDVDIAWYFGNNQIIDDAKYAITKMSLGDFEQISYLTVHNLIATDNGSYVCSATDDTRGALIVLIERPVIGNVEISAVSFDQLRVSWDITFDGNLPPPICHVNYSSTSTGLFLSSPGSPVTDVSHIVTDLQPYTEYYVRVQCTNKVGSSNILLGGLQRTLKTNPSEPRNLAAGDIQPDRFNVMWNEPAMTNGPIDGYKVNVTRQSDGAIIKMDQVLGRSFPVEGLTAYTEYTVVVIAFNTEGGQDLASNPTQRIFKTSQESEAALYRMICLNYDSFPKASHHDKTWLRHGK</sequence>
<evidence type="ECO:0000256" key="5">
    <source>
        <dbReference type="PROSITE-ProRule" id="PRU00076"/>
    </source>
</evidence>
<proteinExistence type="predicted"/>
<dbReference type="InterPro" id="IPR036116">
    <property type="entry name" value="FN3_sf"/>
</dbReference>
<reference evidence="10" key="1">
    <citation type="submission" date="2025-08" db="UniProtKB">
        <authorList>
            <consortium name="RefSeq"/>
        </authorList>
    </citation>
    <scope>IDENTIFICATION</scope>
</reference>
<dbReference type="InterPro" id="IPR013098">
    <property type="entry name" value="Ig_I-set"/>
</dbReference>
<protein>
    <submittedName>
        <fullName evidence="10">Protein sidekick homolog isoform X1</fullName>
    </submittedName>
</protein>
<feature type="domain" description="Fibronectin type-III" evidence="8">
    <location>
        <begin position="466"/>
        <end position="562"/>
    </location>
</feature>
<dbReference type="CDD" id="cd00054">
    <property type="entry name" value="EGF_CA"/>
    <property type="match status" value="2"/>
</dbReference>
<dbReference type="AlphaFoldDB" id="A0A8B7YUY6"/>
<evidence type="ECO:0000256" key="3">
    <source>
        <dbReference type="ARBA" id="ARBA00022737"/>
    </source>
</evidence>
<dbReference type="InterPro" id="IPR036179">
    <property type="entry name" value="Ig-like_dom_sf"/>
</dbReference>
<dbReference type="RefSeq" id="XP_022097113.1">
    <property type="nucleotide sequence ID" value="XM_022241421.1"/>
</dbReference>
<dbReference type="SMART" id="SM00409">
    <property type="entry name" value="IG"/>
    <property type="match status" value="3"/>
</dbReference>
<dbReference type="SUPFAM" id="SSF57184">
    <property type="entry name" value="Growth factor receptor domain"/>
    <property type="match status" value="1"/>
</dbReference>
<dbReference type="InterPro" id="IPR000152">
    <property type="entry name" value="EGF-type_Asp/Asn_hydroxyl_site"/>
</dbReference>
<dbReference type="SMART" id="SM00181">
    <property type="entry name" value="EGF"/>
    <property type="match status" value="3"/>
</dbReference>